<gene>
    <name evidence="3" type="ORF">CDN99_07950</name>
</gene>
<dbReference type="PANTHER" id="PTHR33121:SF70">
    <property type="entry name" value="SIGNALING PROTEIN YKOW"/>
    <property type="match status" value="1"/>
</dbReference>
<evidence type="ECO:0000313" key="4">
    <source>
        <dbReference type="Proteomes" id="UP000197468"/>
    </source>
</evidence>
<feature type="compositionally biased region" description="Basic and acidic residues" evidence="1">
    <location>
        <begin position="394"/>
        <end position="413"/>
    </location>
</feature>
<reference evidence="3 4" key="1">
    <citation type="journal article" date="2008" name="Int. J. Syst. Evol. Microbiol.">
        <title>Description of Roseateles aquatilis sp. nov. and Roseateles terrae sp. nov., in the class Betaproteobacteria, and emended description of the genus Roseateles.</title>
        <authorList>
            <person name="Gomila M."/>
            <person name="Bowien B."/>
            <person name="Falsen E."/>
            <person name="Moore E.R."/>
            <person name="Lalucat J."/>
        </authorList>
    </citation>
    <scope>NUCLEOTIDE SEQUENCE [LARGE SCALE GENOMIC DNA]</scope>
    <source>
        <strain evidence="3 4">CCUG 48205</strain>
    </source>
</reference>
<dbReference type="GO" id="GO:0071111">
    <property type="term" value="F:cyclic-guanylate-specific phosphodiesterase activity"/>
    <property type="evidence" value="ECO:0007669"/>
    <property type="project" value="InterPro"/>
</dbReference>
<sequence>MSRPSDPDHPALSGVKFPTCPHDEPPGFERRPGTFSPPMSVEHLTPHVRYASQPIIDRTGRVVATELLFRWNSQDGGIGPELGSYATAMVLANALLDGELLTAAIPAEHPVGDLLVNMDSRCLMSPIAEALTPDVGVIELLETIAVDAALERRVRDLHARGYRFALDDLVCLEDPRWSLAPWVQFAKIDVLGLGAEMIQALIDKAHRLGLAVIAEKIDDAAMHQTIKQMGADYFQGYGIARPVTLAVPALPGCDSRAVGQLYLLARAGVASDSLALLAGRHPALVARLLRLQAIHAPQCAATTESLADVLTSLPRAVMVAWLAILNIAAVHGRDRALAMLLRGELADSRLRLRREGVVRNALDLEKASFVICKHLLRMRLQPRPESPFKSLHSAPERRGGNPDTEKEAPDSTGHRRVARRLAPDSEAAARRLFSW</sequence>
<dbReference type="PANTHER" id="PTHR33121">
    <property type="entry name" value="CYCLIC DI-GMP PHOSPHODIESTERASE PDEF"/>
    <property type="match status" value="1"/>
</dbReference>
<dbReference type="SUPFAM" id="SSF141868">
    <property type="entry name" value="EAL domain-like"/>
    <property type="match status" value="1"/>
</dbReference>
<feature type="region of interest" description="Disordered" evidence="1">
    <location>
        <begin position="386"/>
        <end position="435"/>
    </location>
</feature>
<name>A0A246JJ25_9BURK</name>
<dbReference type="Gene3D" id="3.20.20.450">
    <property type="entry name" value="EAL domain"/>
    <property type="match status" value="1"/>
</dbReference>
<dbReference type="OrthoDB" id="9804751at2"/>
<feature type="region of interest" description="Disordered" evidence="1">
    <location>
        <begin position="1"/>
        <end position="29"/>
    </location>
</feature>
<evidence type="ECO:0000259" key="2">
    <source>
        <dbReference type="SMART" id="SM00052"/>
    </source>
</evidence>
<evidence type="ECO:0000256" key="1">
    <source>
        <dbReference type="SAM" id="MobiDB-lite"/>
    </source>
</evidence>
<protein>
    <recommendedName>
        <fullName evidence="2">EAL domain-containing protein</fullName>
    </recommendedName>
</protein>
<dbReference type="CDD" id="cd01948">
    <property type="entry name" value="EAL"/>
    <property type="match status" value="1"/>
</dbReference>
<dbReference type="Pfam" id="PF00563">
    <property type="entry name" value="EAL"/>
    <property type="match status" value="1"/>
</dbReference>
<dbReference type="InterPro" id="IPR001633">
    <property type="entry name" value="EAL_dom"/>
</dbReference>
<dbReference type="AlphaFoldDB" id="A0A246JJ25"/>
<dbReference type="SMART" id="SM00052">
    <property type="entry name" value="EAL"/>
    <property type="match status" value="1"/>
</dbReference>
<dbReference type="RefSeq" id="WP_088384313.1">
    <property type="nucleotide sequence ID" value="NZ_NIOF01000002.1"/>
</dbReference>
<dbReference type="EMBL" id="NIOF01000002">
    <property type="protein sequence ID" value="OWQ92259.1"/>
    <property type="molecule type" value="Genomic_DNA"/>
</dbReference>
<organism evidence="3 4">
    <name type="scientific">Roseateles aquatilis</name>
    <dbReference type="NCBI Taxonomy" id="431061"/>
    <lineage>
        <taxon>Bacteria</taxon>
        <taxon>Pseudomonadati</taxon>
        <taxon>Pseudomonadota</taxon>
        <taxon>Betaproteobacteria</taxon>
        <taxon>Burkholderiales</taxon>
        <taxon>Sphaerotilaceae</taxon>
        <taxon>Roseateles</taxon>
    </lineage>
</organism>
<dbReference type="InterPro" id="IPR050706">
    <property type="entry name" value="Cyclic-di-GMP_PDE-like"/>
</dbReference>
<dbReference type="Proteomes" id="UP000197468">
    <property type="component" value="Unassembled WGS sequence"/>
</dbReference>
<comment type="caution">
    <text evidence="3">The sequence shown here is derived from an EMBL/GenBank/DDBJ whole genome shotgun (WGS) entry which is preliminary data.</text>
</comment>
<evidence type="ECO:0000313" key="3">
    <source>
        <dbReference type="EMBL" id="OWQ92259.1"/>
    </source>
</evidence>
<dbReference type="InterPro" id="IPR035919">
    <property type="entry name" value="EAL_sf"/>
</dbReference>
<feature type="domain" description="EAL" evidence="2">
    <location>
        <begin position="33"/>
        <end position="247"/>
    </location>
</feature>
<accession>A0A246JJ25</accession>
<keyword evidence="4" id="KW-1185">Reference proteome</keyword>
<proteinExistence type="predicted"/>